<evidence type="ECO:0000313" key="1">
    <source>
        <dbReference type="EMBL" id="VEN37053.1"/>
    </source>
</evidence>
<dbReference type="Proteomes" id="UP000410492">
    <property type="component" value="Unassembled WGS sequence"/>
</dbReference>
<gene>
    <name evidence="1" type="ORF">CALMAC_LOCUS2428</name>
</gene>
<dbReference type="AlphaFoldDB" id="A0A653BN70"/>
<accession>A0A653BN70</accession>
<evidence type="ECO:0008006" key="3">
    <source>
        <dbReference type="Google" id="ProtNLM"/>
    </source>
</evidence>
<dbReference type="EMBL" id="CAACVG010002942">
    <property type="protein sequence ID" value="VEN37053.1"/>
    <property type="molecule type" value="Genomic_DNA"/>
</dbReference>
<name>A0A653BN70_CALMS</name>
<protein>
    <recommendedName>
        <fullName evidence="3">MADF domain-containing protein</fullName>
    </recommendedName>
</protein>
<evidence type="ECO:0000313" key="2">
    <source>
        <dbReference type="Proteomes" id="UP000410492"/>
    </source>
</evidence>
<proteinExistence type="predicted"/>
<sequence length="33" mass="4166">MCKSINRKNKWALLRSYYRRALNRRKTLTIWKP</sequence>
<keyword evidence="2" id="KW-1185">Reference proteome</keyword>
<feature type="non-terminal residue" evidence="1">
    <location>
        <position position="33"/>
    </location>
</feature>
<reference evidence="1 2" key="1">
    <citation type="submission" date="2019-01" db="EMBL/GenBank/DDBJ databases">
        <authorList>
            <person name="Sayadi A."/>
        </authorList>
    </citation>
    <scope>NUCLEOTIDE SEQUENCE [LARGE SCALE GENOMIC DNA]</scope>
</reference>
<organism evidence="1 2">
    <name type="scientific">Callosobruchus maculatus</name>
    <name type="common">Southern cowpea weevil</name>
    <name type="synonym">Pulse bruchid</name>
    <dbReference type="NCBI Taxonomy" id="64391"/>
    <lineage>
        <taxon>Eukaryota</taxon>
        <taxon>Metazoa</taxon>
        <taxon>Ecdysozoa</taxon>
        <taxon>Arthropoda</taxon>
        <taxon>Hexapoda</taxon>
        <taxon>Insecta</taxon>
        <taxon>Pterygota</taxon>
        <taxon>Neoptera</taxon>
        <taxon>Endopterygota</taxon>
        <taxon>Coleoptera</taxon>
        <taxon>Polyphaga</taxon>
        <taxon>Cucujiformia</taxon>
        <taxon>Chrysomeloidea</taxon>
        <taxon>Chrysomelidae</taxon>
        <taxon>Bruchinae</taxon>
        <taxon>Bruchini</taxon>
        <taxon>Callosobruchus</taxon>
    </lineage>
</organism>